<proteinExistence type="predicted"/>
<name>A0ABN1B6B5_9LACT</name>
<keyword evidence="1" id="KW-1133">Transmembrane helix</keyword>
<feature type="transmembrane region" description="Helical" evidence="1">
    <location>
        <begin position="7"/>
        <end position="25"/>
    </location>
</feature>
<sequence>MRNLVKILFMGVSFFIYFSVFEFALEKFLPVSLSIEFIVGVLIAVAVSFVLSLFSSDKLMDVVEGR</sequence>
<evidence type="ECO:0000313" key="2">
    <source>
        <dbReference type="EMBL" id="GAA0491191.1"/>
    </source>
</evidence>
<organism evidence="2 3">
    <name type="scientific">Alkalibacterium indicireducens</name>
    <dbReference type="NCBI Taxonomy" id="398758"/>
    <lineage>
        <taxon>Bacteria</taxon>
        <taxon>Bacillati</taxon>
        <taxon>Bacillota</taxon>
        <taxon>Bacilli</taxon>
        <taxon>Lactobacillales</taxon>
        <taxon>Carnobacteriaceae</taxon>
        <taxon>Alkalibacterium</taxon>
    </lineage>
</organism>
<dbReference type="EMBL" id="BAAADA010000170">
    <property type="protein sequence ID" value="GAA0491191.1"/>
    <property type="molecule type" value="Genomic_DNA"/>
</dbReference>
<evidence type="ECO:0000256" key="1">
    <source>
        <dbReference type="SAM" id="Phobius"/>
    </source>
</evidence>
<dbReference type="RefSeq" id="WP_346025210.1">
    <property type="nucleotide sequence ID" value="NZ_BAAADA010000170.1"/>
</dbReference>
<accession>A0ABN1B6B5</accession>
<keyword evidence="1" id="KW-0472">Membrane</keyword>
<keyword evidence="1" id="KW-0812">Transmembrane</keyword>
<keyword evidence="3" id="KW-1185">Reference proteome</keyword>
<comment type="caution">
    <text evidence="2">The sequence shown here is derived from an EMBL/GenBank/DDBJ whole genome shotgun (WGS) entry which is preliminary data.</text>
</comment>
<evidence type="ECO:0000313" key="3">
    <source>
        <dbReference type="Proteomes" id="UP001410648"/>
    </source>
</evidence>
<feature type="transmembrane region" description="Helical" evidence="1">
    <location>
        <begin position="31"/>
        <end position="54"/>
    </location>
</feature>
<dbReference type="Proteomes" id="UP001410648">
    <property type="component" value="Unassembled WGS sequence"/>
</dbReference>
<gene>
    <name evidence="2" type="ORF">GCM10008936_18420</name>
</gene>
<reference evidence="2 3" key="1">
    <citation type="journal article" date="2019" name="Int. J. Syst. Evol. Microbiol.">
        <title>The Global Catalogue of Microorganisms (GCM) 10K type strain sequencing project: providing services to taxonomists for standard genome sequencing and annotation.</title>
        <authorList>
            <consortium name="The Broad Institute Genomics Platform"/>
            <consortium name="The Broad Institute Genome Sequencing Center for Infectious Disease"/>
            <person name="Wu L."/>
            <person name="Ma J."/>
        </authorList>
    </citation>
    <scope>NUCLEOTIDE SEQUENCE [LARGE SCALE GENOMIC DNA]</scope>
    <source>
        <strain evidence="2 3">JCM 14232</strain>
    </source>
</reference>
<protein>
    <submittedName>
        <fullName evidence="2">Uncharacterized protein</fullName>
    </submittedName>
</protein>